<evidence type="ECO:0000313" key="1">
    <source>
        <dbReference type="Proteomes" id="UP000000437"/>
    </source>
</evidence>
<gene>
    <name evidence="2" type="primary">si:dkey-9i23.6</name>
</gene>
<sequence length="698" mass="77824">MEEQTAKSDAKDGQLNHIPFFQSVLKKRPKGTFNNPKTDKLPDTEGYSEGCSINKRSKDSDSTGRTCGDEEQSRSGTFNVSESMPSEASQGQRSDIPLLESMLNKLMIQKERANHHSTDRPRVLTDKTSKSMFHHSVESLTNEDRSDFDSKVRTDGDEKKTARSSDREDGKEESKGAPEEFPKWERRIFSSVPLALLTKVAELKESKLVEVKNNKDPSMVEDKSEAALLLDEPSQQSSAPNPDLSFSSDRADFAQTKTEVLDEACSGSSNTVSMDTSNAQTAKKVVGRTTRSASEPVSTKPKEERPLSAPSALNSQEFDNCADIMTPKHLSKAAEIVTLENSGMTEQDNSLAKTQKKGVKHKMKNFTQKLKERFKEKQDCEQNTSTSAEDNVEEEEQPMEAEDPDIPPPLPMKKGKYVILDRKKLEIIGNPATAIIKPLGTTMVGTKVHRKFTLRDFKLNIEPINLMEEIFTGDEWLNYLPSKSSLDEKDTSDQSISCDLSKLETDNQVGVPEPIPEPDPPEDIKTTQDSVDDVQQEEAAEVNSHARVARVERVESDASVFAIPKSLLTNNAVKQKTDCESKKSDDIYDCVEIYILPKNDIPIAKRKASEVNLIDFSAIKSFALLDNSALKSRIRLSKKRPHRPPKKHKKVKAEKSNAIFYKIPPVILTESPLTAFLPRHSTPFSTPPDLPTKCTPSQ</sequence>
<dbReference type="RefSeq" id="XP_073809823.1">
    <property type="nucleotide sequence ID" value="XM_073953722.1"/>
</dbReference>
<dbReference type="Proteomes" id="UP000000437">
    <property type="component" value="Chromosome 1"/>
</dbReference>
<evidence type="ECO:0000313" key="2">
    <source>
        <dbReference type="RefSeq" id="XP_073809823.1"/>
    </source>
</evidence>
<keyword evidence="1" id="KW-1185">Reference proteome</keyword>
<protein>
    <submittedName>
        <fullName evidence="2">Uncharacterized protein si:dkey-9i23.6 isoform X1</fullName>
    </submittedName>
</protein>
<reference evidence="2" key="1">
    <citation type="submission" date="2025-08" db="UniProtKB">
        <authorList>
            <consortium name="RefSeq"/>
        </authorList>
    </citation>
    <scope>IDENTIFICATION</scope>
    <source>
        <strain evidence="2">Tuebingen</strain>
        <tissue evidence="2">Fibroblasts and whole tissue</tissue>
    </source>
</reference>
<proteinExistence type="predicted"/>
<accession>A0AC58JTM4</accession>
<name>A0AC58JTM4_DANRE</name>
<organism evidence="1 2">
    <name type="scientific">Danio rerio</name>
    <name type="common">Zebrafish</name>
    <name type="synonym">Brachydanio rerio</name>
    <dbReference type="NCBI Taxonomy" id="7955"/>
    <lineage>
        <taxon>Eukaryota</taxon>
        <taxon>Metazoa</taxon>
        <taxon>Chordata</taxon>
        <taxon>Craniata</taxon>
        <taxon>Vertebrata</taxon>
        <taxon>Euteleostomi</taxon>
        <taxon>Actinopterygii</taxon>
        <taxon>Neopterygii</taxon>
        <taxon>Teleostei</taxon>
        <taxon>Ostariophysi</taxon>
        <taxon>Cypriniformes</taxon>
        <taxon>Danionidae</taxon>
        <taxon>Danioninae</taxon>
        <taxon>Danio</taxon>
    </lineage>
</organism>